<dbReference type="GO" id="GO:0016747">
    <property type="term" value="F:acyltransferase activity, transferring groups other than amino-acyl groups"/>
    <property type="evidence" value="ECO:0007669"/>
    <property type="project" value="InterPro"/>
</dbReference>
<dbReference type="Pfam" id="PF01757">
    <property type="entry name" value="Acyl_transf_3"/>
    <property type="match status" value="1"/>
</dbReference>
<dbReference type="InterPro" id="IPR002656">
    <property type="entry name" value="Acyl_transf_3_dom"/>
</dbReference>
<protein>
    <submittedName>
        <fullName evidence="3">Acyltransferase</fullName>
    </submittedName>
</protein>
<evidence type="ECO:0000256" key="1">
    <source>
        <dbReference type="SAM" id="Phobius"/>
    </source>
</evidence>
<dbReference type="InterPro" id="IPR050879">
    <property type="entry name" value="Acyltransferase_3"/>
</dbReference>
<keyword evidence="1" id="KW-1133">Transmembrane helix</keyword>
<gene>
    <name evidence="3" type="ORF">ASILVAE211_04110</name>
</gene>
<dbReference type="PANTHER" id="PTHR23028">
    <property type="entry name" value="ACETYLTRANSFERASE"/>
    <property type="match status" value="1"/>
</dbReference>
<accession>A0A963YPE0</accession>
<feature type="transmembrane region" description="Helical" evidence="1">
    <location>
        <begin position="65"/>
        <end position="82"/>
    </location>
</feature>
<dbReference type="Proteomes" id="UP000708298">
    <property type="component" value="Unassembled WGS sequence"/>
</dbReference>
<keyword evidence="1" id="KW-0472">Membrane</keyword>
<organism evidence="3 4">
    <name type="scientific">Acidisoma silvae</name>
    <dbReference type="NCBI Taxonomy" id="2802396"/>
    <lineage>
        <taxon>Bacteria</taxon>
        <taxon>Pseudomonadati</taxon>
        <taxon>Pseudomonadota</taxon>
        <taxon>Alphaproteobacteria</taxon>
        <taxon>Acetobacterales</taxon>
        <taxon>Acidocellaceae</taxon>
        <taxon>Acidisoma</taxon>
    </lineage>
</organism>
<feature type="transmembrane region" description="Helical" evidence="1">
    <location>
        <begin position="94"/>
        <end position="117"/>
    </location>
</feature>
<feature type="transmembrane region" description="Helical" evidence="1">
    <location>
        <begin position="177"/>
        <end position="196"/>
    </location>
</feature>
<feature type="transmembrane region" description="Helical" evidence="1">
    <location>
        <begin position="148"/>
        <end position="165"/>
    </location>
</feature>
<reference evidence="3" key="2">
    <citation type="submission" date="2021-01" db="EMBL/GenBank/DDBJ databases">
        <authorList>
            <person name="Mieszkin S."/>
            <person name="Pouder E."/>
            <person name="Alain K."/>
        </authorList>
    </citation>
    <scope>NUCLEOTIDE SEQUENCE</scope>
    <source>
        <strain evidence="3">HW T2.11</strain>
    </source>
</reference>
<keyword evidence="1" id="KW-0812">Transmembrane</keyword>
<feature type="transmembrane region" description="Helical" evidence="1">
    <location>
        <begin position="123"/>
        <end position="141"/>
    </location>
</feature>
<keyword evidence="4" id="KW-1185">Reference proteome</keyword>
<feature type="transmembrane region" description="Helical" evidence="1">
    <location>
        <begin position="232"/>
        <end position="251"/>
    </location>
</feature>
<comment type="caution">
    <text evidence="3">The sequence shown here is derived from an EMBL/GenBank/DDBJ whole genome shotgun (WGS) entry which is preliminary data.</text>
</comment>
<dbReference type="PANTHER" id="PTHR23028:SF134">
    <property type="entry name" value="PUTATIVE (AFU_ORTHOLOGUE AFUA_4G08520)-RELATED"/>
    <property type="match status" value="1"/>
</dbReference>
<evidence type="ECO:0000313" key="3">
    <source>
        <dbReference type="EMBL" id="MCB8874357.1"/>
    </source>
</evidence>
<reference evidence="3" key="1">
    <citation type="journal article" date="2021" name="Microorganisms">
        <title>Acidisoma silvae sp. nov. and Acidisomacellulosilytica sp. nov., Two Acidophilic Bacteria Isolated from Decaying Wood, Hydrolyzing Cellulose and Producing Poly-3-hydroxybutyrate.</title>
        <authorList>
            <person name="Mieszkin S."/>
            <person name="Pouder E."/>
            <person name="Uroz S."/>
            <person name="Simon-Colin C."/>
            <person name="Alain K."/>
        </authorList>
    </citation>
    <scope>NUCLEOTIDE SEQUENCE</scope>
    <source>
        <strain evidence="3">HW T2.11</strain>
    </source>
</reference>
<feature type="domain" description="Acyltransferase 3" evidence="2">
    <location>
        <begin position="2"/>
        <end position="311"/>
    </location>
</feature>
<evidence type="ECO:0000313" key="4">
    <source>
        <dbReference type="Proteomes" id="UP000708298"/>
    </source>
</evidence>
<feature type="transmembrane region" description="Helical" evidence="1">
    <location>
        <begin position="208"/>
        <end position="226"/>
    </location>
</feature>
<evidence type="ECO:0000259" key="2">
    <source>
        <dbReference type="Pfam" id="PF01757"/>
    </source>
</evidence>
<sequence>MAAIFVAVLHGYLLLDPTRAILPNAHLAVDFFFCLSGFVIAHAYADKLDAGMPVANYLGRRIIRLAPLLIAGLVLGALVYIAGSVAKGGHQLSIALIISVLSIEMVPAGLLFGLQAYPTDNSVWSLFFELAANIAFAFGTVRRRVINAGTLAVFGLILALTAWHFRSIDDLGYQSPSAFLGGFARVAFPFLTGVMIWHWRLYKDRHAIWSWAAFLALPLLLVTPFGNWQTDLVAIVLVIPLIVITGTAAAGPRIAPALKLLGELSYPFYLIHQPVMRIFKNLHAARSLIQHHPGSAVAMALAVSAIGAMILSRLYDGPVRRWLTALMQDEPVAGSRLLTITSPAEAAAAAE</sequence>
<keyword evidence="3" id="KW-0012">Acyltransferase</keyword>
<proteinExistence type="predicted"/>
<dbReference type="EMBL" id="JAESVB010000001">
    <property type="protein sequence ID" value="MCB8874357.1"/>
    <property type="molecule type" value="Genomic_DNA"/>
</dbReference>
<feature type="transmembrane region" description="Helical" evidence="1">
    <location>
        <begin position="27"/>
        <end position="45"/>
    </location>
</feature>
<keyword evidence="3" id="KW-0808">Transferase</keyword>
<name>A0A963YPE0_9PROT</name>
<feature type="transmembrane region" description="Helical" evidence="1">
    <location>
        <begin position="296"/>
        <end position="315"/>
    </location>
</feature>
<dbReference type="AlphaFoldDB" id="A0A963YPE0"/>